<dbReference type="Gene3D" id="3.10.180.10">
    <property type="entry name" value="2,3-Dihydroxybiphenyl 1,2-Dioxygenase, domain 1"/>
    <property type="match status" value="1"/>
</dbReference>
<evidence type="ECO:0000313" key="3">
    <source>
        <dbReference type="Proteomes" id="UP001165962"/>
    </source>
</evidence>
<comment type="caution">
    <text evidence="2">The sequence shown here is derived from an EMBL/GenBank/DDBJ whole genome shotgun (WGS) entry which is preliminary data.</text>
</comment>
<dbReference type="InterPro" id="IPR004360">
    <property type="entry name" value="Glyas_Fos-R_dOase_dom"/>
</dbReference>
<sequence length="41" mass="4769">MTKRKIDHVGIMVNDMETSIRFYTEVAGLEVKNRKKSIISE</sequence>
<organism evidence="2 3">
    <name type="scientific">Paenibacillus agricola</name>
    <dbReference type="NCBI Taxonomy" id="2716264"/>
    <lineage>
        <taxon>Bacteria</taxon>
        <taxon>Bacillati</taxon>
        <taxon>Bacillota</taxon>
        <taxon>Bacilli</taxon>
        <taxon>Bacillales</taxon>
        <taxon>Paenibacillaceae</taxon>
        <taxon>Paenibacillus</taxon>
    </lineage>
</organism>
<feature type="domain" description="VOC" evidence="1">
    <location>
        <begin position="5"/>
        <end position="41"/>
    </location>
</feature>
<dbReference type="InterPro" id="IPR029068">
    <property type="entry name" value="Glyas_Bleomycin-R_OHBP_Dase"/>
</dbReference>
<dbReference type="Proteomes" id="UP001165962">
    <property type="component" value="Unassembled WGS sequence"/>
</dbReference>
<dbReference type="InterPro" id="IPR037523">
    <property type="entry name" value="VOC_core"/>
</dbReference>
<reference evidence="2" key="1">
    <citation type="submission" date="2020-03" db="EMBL/GenBank/DDBJ databases">
        <title>Draft sequencing of Paenibacilllus sp. S3N08.</title>
        <authorList>
            <person name="Kim D.-U."/>
        </authorList>
    </citation>
    <scope>NUCLEOTIDE SEQUENCE</scope>
    <source>
        <strain evidence="2">S3N08</strain>
    </source>
</reference>
<name>A0ABX0JAR2_9BACL</name>
<proteinExistence type="predicted"/>
<protein>
    <recommendedName>
        <fullName evidence="1">VOC domain-containing protein</fullName>
    </recommendedName>
</protein>
<evidence type="ECO:0000259" key="1">
    <source>
        <dbReference type="PROSITE" id="PS51819"/>
    </source>
</evidence>
<dbReference type="PROSITE" id="PS51819">
    <property type="entry name" value="VOC"/>
    <property type="match status" value="1"/>
</dbReference>
<dbReference type="RefSeq" id="WP_166152951.1">
    <property type="nucleotide sequence ID" value="NZ_JAAOIW010000009.1"/>
</dbReference>
<dbReference type="Pfam" id="PF00903">
    <property type="entry name" value="Glyoxalase"/>
    <property type="match status" value="1"/>
</dbReference>
<keyword evidence="3" id="KW-1185">Reference proteome</keyword>
<accession>A0ABX0JAR2</accession>
<dbReference type="EMBL" id="JAAOIW010000009">
    <property type="protein sequence ID" value="NHN32658.1"/>
    <property type="molecule type" value="Genomic_DNA"/>
</dbReference>
<gene>
    <name evidence="2" type="ORF">G9U52_22805</name>
</gene>
<dbReference type="SUPFAM" id="SSF54593">
    <property type="entry name" value="Glyoxalase/Bleomycin resistance protein/Dihydroxybiphenyl dioxygenase"/>
    <property type="match status" value="1"/>
</dbReference>
<evidence type="ECO:0000313" key="2">
    <source>
        <dbReference type="EMBL" id="NHN32658.1"/>
    </source>
</evidence>